<feature type="coiled-coil region" evidence="4">
    <location>
        <begin position="116"/>
        <end position="205"/>
    </location>
</feature>
<accession>A0A1T4WH69</accession>
<comment type="similarity">
    <text evidence="2">Belongs to the membrane fusion protein (MFP) (TC 8.A.1) family.</text>
</comment>
<name>A0A1T4WH69_9BACT</name>
<evidence type="ECO:0000259" key="7">
    <source>
        <dbReference type="Pfam" id="PF25954"/>
    </source>
</evidence>
<dbReference type="AlphaFoldDB" id="A0A1T4WH69"/>
<dbReference type="Gene3D" id="1.10.287.470">
    <property type="entry name" value="Helix hairpin bin"/>
    <property type="match status" value="1"/>
</dbReference>
<gene>
    <name evidence="8" type="ORF">SAMN02745166_00196</name>
</gene>
<dbReference type="InterPro" id="IPR058792">
    <property type="entry name" value="Beta-barrel_RND_2"/>
</dbReference>
<keyword evidence="6" id="KW-0812">Transmembrane</keyword>
<reference evidence="9" key="1">
    <citation type="submission" date="2017-02" db="EMBL/GenBank/DDBJ databases">
        <authorList>
            <person name="Varghese N."/>
            <person name="Submissions S."/>
        </authorList>
    </citation>
    <scope>NUCLEOTIDE SEQUENCE [LARGE SCALE GENOMIC DNA]</scope>
    <source>
        <strain evidence="9">ATCC 700200</strain>
    </source>
</reference>
<feature type="transmembrane region" description="Helical" evidence="6">
    <location>
        <begin position="27"/>
        <end position="45"/>
    </location>
</feature>
<evidence type="ECO:0000256" key="3">
    <source>
        <dbReference type="ARBA" id="ARBA00023054"/>
    </source>
</evidence>
<dbReference type="SUPFAM" id="SSF111369">
    <property type="entry name" value="HlyD-like secretion proteins"/>
    <property type="match status" value="1"/>
</dbReference>
<dbReference type="OrthoDB" id="9809068at2"/>
<dbReference type="NCBIfam" id="TIGR01730">
    <property type="entry name" value="RND_mfp"/>
    <property type="match status" value="1"/>
</dbReference>
<evidence type="ECO:0000313" key="8">
    <source>
        <dbReference type="EMBL" id="SKA76547.1"/>
    </source>
</evidence>
<comment type="subcellular location">
    <subcellularLocation>
        <location evidence="1">Cell envelope</location>
    </subcellularLocation>
</comment>
<evidence type="ECO:0000256" key="6">
    <source>
        <dbReference type="SAM" id="Phobius"/>
    </source>
</evidence>
<evidence type="ECO:0000313" key="9">
    <source>
        <dbReference type="Proteomes" id="UP000190774"/>
    </source>
</evidence>
<dbReference type="InterPro" id="IPR006143">
    <property type="entry name" value="RND_pump_MFP"/>
</dbReference>
<dbReference type="Gene3D" id="2.40.420.20">
    <property type="match status" value="1"/>
</dbReference>
<proteinExistence type="inferred from homology"/>
<dbReference type="GO" id="GO:0030313">
    <property type="term" value="C:cell envelope"/>
    <property type="evidence" value="ECO:0007669"/>
    <property type="project" value="UniProtKB-SubCell"/>
</dbReference>
<sequence length="452" mass="47824">MESTTSTSPEDLGKLIGAQKGSSSARWITWLIVVSVLAGLGYFGWTKFNTPTTPLVSYATEPLARGDISLTITATGNLEPTNEVTIGSVLSGNADEVFVDINDRVKKGQELAKITIRRLEQDTDNSRAALNSARAKVKQVEATLAENEASLARLQELHKLSGGKTPSKADMVTAQASVARAQADLGSAKASVEQAEAELRANESDQANAILRSPIDGIVLTRSLEPGQTVAASFTAPELFVIAENLEHMKLKVAVAEADIGRVQADQQATFSVDAWPDRSYEAKVTRVSFGSAITDNVVTYETELEVSNKDLSLRPGMTATADIHVAKSDDVLIVPTSALRFNPSAASSSHSGFGGMGGGGGGGEKKSFVQSLIPSPRRSRSGPRSSEDEKRPGSAKGKHAGHSQIWILRNGKPEAVPVKTGLSDGRYVEVSGEGLEEGMAVITRTNSIVKP</sequence>
<dbReference type="Gene3D" id="2.40.30.170">
    <property type="match status" value="1"/>
</dbReference>
<evidence type="ECO:0000256" key="1">
    <source>
        <dbReference type="ARBA" id="ARBA00004196"/>
    </source>
</evidence>
<dbReference type="Proteomes" id="UP000190774">
    <property type="component" value="Unassembled WGS sequence"/>
</dbReference>
<dbReference type="EMBL" id="FUYE01000001">
    <property type="protein sequence ID" value="SKA76547.1"/>
    <property type="molecule type" value="Genomic_DNA"/>
</dbReference>
<organism evidence="8 9">
    <name type="scientific">Prosthecobacter debontii</name>
    <dbReference type="NCBI Taxonomy" id="48467"/>
    <lineage>
        <taxon>Bacteria</taxon>
        <taxon>Pseudomonadati</taxon>
        <taxon>Verrucomicrobiota</taxon>
        <taxon>Verrucomicrobiia</taxon>
        <taxon>Verrucomicrobiales</taxon>
        <taxon>Verrucomicrobiaceae</taxon>
        <taxon>Prosthecobacter</taxon>
    </lineage>
</organism>
<evidence type="ECO:0000256" key="4">
    <source>
        <dbReference type="SAM" id="Coils"/>
    </source>
</evidence>
<dbReference type="RefSeq" id="WP_078811431.1">
    <property type="nucleotide sequence ID" value="NZ_FUYE01000001.1"/>
</dbReference>
<keyword evidence="3 4" id="KW-0175">Coiled coil</keyword>
<keyword evidence="6" id="KW-0472">Membrane</keyword>
<dbReference type="PANTHER" id="PTHR32347">
    <property type="entry name" value="EFFLUX SYSTEM COMPONENT YKNX-RELATED"/>
    <property type="match status" value="1"/>
</dbReference>
<feature type="domain" description="CusB-like beta-barrel" evidence="7">
    <location>
        <begin position="251"/>
        <end position="325"/>
    </location>
</feature>
<keyword evidence="9" id="KW-1185">Reference proteome</keyword>
<dbReference type="GO" id="GO:0016020">
    <property type="term" value="C:membrane"/>
    <property type="evidence" value="ECO:0007669"/>
    <property type="project" value="InterPro"/>
</dbReference>
<keyword evidence="6" id="KW-1133">Transmembrane helix</keyword>
<dbReference type="PANTHER" id="PTHR32347:SF14">
    <property type="entry name" value="EFFLUX SYSTEM COMPONENT YKNX-RELATED"/>
    <property type="match status" value="1"/>
</dbReference>
<dbReference type="Gene3D" id="2.40.50.100">
    <property type="match status" value="1"/>
</dbReference>
<protein>
    <submittedName>
        <fullName evidence="8">HlyD family secretion protein</fullName>
    </submittedName>
</protein>
<feature type="region of interest" description="Disordered" evidence="5">
    <location>
        <begin position="345"/>
        <end position="412"/>
    </location>
</feature>
<evidence type="ECO:0000256" key="5">
    <source>
        <dbReference type="SAM" id="MobiDB-lite"/>
    </source>
</evidence>
<dbReference type="GO" id="GO:0022857">
    <property type="term" value="F:transmembrane transporter activity"/>
    <property type="evidence" value="ECO:0007669"/>
    <property type="project" value="InterPro"/>
</dbReference>
<dbReference type="InterPro" id="IPR050465">
    <property type="entry name" value="UPF0194_transport"/>
</dbReference>
<feature type="compositionally biased region" description="Gly residues" evidence="5">
    <location>
        <begin position="353"/>
        <end position="363"/>
    </location>
</feature>
<dbReference type="STRING" id="48467.SAMN02745166_00196"/>
<dbReference type="Pfam" id="PF25954">
    <property type="entry name" value="Beta-barrel_RND_2"/>
    <property type="match status" value="1"/>
</dbReference>
<evidence type="ECO:0000256" key="2">
    <source>
        <dbReference type="ARBA" id="ARBA00009477"/>
    </source>
</evidence>